<feature type="signal peptide" evidence="1">
    <location>
        <begin position="1"/>
        <end position="20"/>
    </location>
</feature>
<dbReference type="AlphaFoldDB" id="A0A3Q9JHM4"/>
<keyword evidence="1" id="KW-0732">Signal</keyword>
<proteinExistence type="predicted"/>
<name>A0A3Q9JHM4_9GAMM</name>
<accession>A0A3Q9JHM4</accession>
<evidence type="ECO:0000313" key="2">
    <source>
        <dbReference type="EMBL" id="AZS49817.1"/>
    </source>
</evidence>
<dbReference type="Proteomes" id="UP000273143">
    <property type="component" value="Chromosome"/>
</dbReference>
<dbReference type="EMBL" id="CP029822">
    <property type="protein sequence ID" value="AZS49817.1"/>
    <property type="molecule type" value="Genomic_DNA"/>
</dbReference>
<evidence type="ECO:0000256" key="1">
    <source>
        <dbReference type="SAM" id="SignalP"/>
    </source>
</evidence>
<sequence length="185" mass="20136">MRSSKFLLSILAAVSTLSLAQSPEAKDAPKPTDYKKSIIAKGVSTISAADKSLIASNILCQNLPVVGKDKVAAMETYSGYIFKVSDLFANNAKDIESHVIGINQDNQMAYTLVEPVSIVGINFDVVNINRLKDVDGNYYQFTAIKPLVDEDAGKVKNIPVNDNLTLSTKDKQLSIICNIRLTLNK</sequence>
<feature type="chain" id="PRO_5018672722" evidence="1">
    <location>
        <begin position="21"/>
        <end position="185"/>
    </location>
</feature>
<organism evidence="2 3">
    <name type="scientific">Entomomonas moraniae</name>
    <dbReference type="NCBI Taxonomy" id="2213226"/>
    <lineage>
        <taxon>Bacteria</taxon>
        <taxon>Pseudomonadati</taxon>
        <taxon>Pseudomonadota</taxon>
        <taxon>Gammaproteobacteria</taxon>
        <taxon>Pseudomonadales</taxon>
        <taxon>Pseudomonadaceae</taxon>
        <taxon>Entomomonas</taxon>
    </lineage>
</organism>
<gene>
    <name evidence="2" type="ORF">DM558_03040</name>
</gene>
<dbReference type="KEGG" id="emo:DM558_03040"/>
<protein>
    <submittedName>
        <fullName evidence="2">Uncharacterized protein</fullName>
    </submittedName>
</protein>
<keyword evidence="3" id="KW-1185">Reference proteome</keyword>
<reference evidence="3" key="1">
    <citation type="submission" date="2018-06" db="EMBL/GenBank/DDBJ databases">
        <title>Complete genome of Pseudomonas insecticola strain QZS01.</title>
        <authorList>
            <person name="Wang J."/>
            <person name="Su Q."/>
        </authorList>
    </citation>
    <scope>NUCLEOTIDE SEQUENCE [LARGE SCALE GENOMIC DNA]</scope>
    <source>
        <strain evidence="3">QZS01</strain>
    </source>
</reference>
<evidence type="ECO:0000313" key="3">
    <source>
        <dbReference type="Proteomes" id="UP000273143"/>
    </source>
</evidence>
<dbReference type="RefSeq" id="WP_127161992.1">
    <property type="nucleotide sequence ID" value="NZ_CP029822.1"/>
</dbReference>